<protein>
    <recommendedName>
        <fullName evidence="2">DUF4426 domain-containing protein</fullName>
    </recommendedName>
</protein>
<name>A0A2U9T4M4_9GAMM</name>
<dbReference type="InterPro" id="IPR025218">
    <property type="entry name" value="DUF4426"/>
</dbReference>
<feature type="signal peptide" evidence="1">
    <location>
        <begin position="1"/>
        <end position="24"/>
    </location>
</feature>
<feature type="domain" description="DUF4426" evidence="2">
    <location>
        <begin position="50"/>
        <end position="173"/>
    </location>
</feature>
<dbReference type="Proteomes" id="UP000249447">
    <property type="component" value="Chromosome"/>
</dbReference>
<dbReference type="KEGG" id="lmb:C9I47_0811"/>
<keyword evidence="1" id="KW-0732">Signal</keyword>
<dbReference type="PROSITE" id="PS51257">
    <property type="entry name" value="PROKAR_LIPOPROTEIN"/>
    <property type="match status" value="1"/>
</dbReference>
<organism evidence="3 4">
    <name type="scientific">Marilutibacter maris</name>
    <dbReference type="NCBI Taxonomy" id="1605891"/>
    <lineage>
        <taxon>Bacteria</taxon>
        <taxon>Pseudomonadati</taxon>
        <taxon>Pseudomonadota</taxon>
        <taxon>Gammaproteobacteria</taxon>
        <taxon>Lysobacterales</taxon>
        <taxon>Lysobacteraceae</taxon>
        <taxon>Marilutibacter</taxon>
    </lineage>
</organism>
<evidence type="ECO:0000313" key="3">
    <source>
        <dbReference type="EMBL" id="AWV06532.1"/>
    </source>
</evidence>
<proteinExistence type="predicted"/>
<evidence type="ECO:0000313" key="4">
    <source>
        <dbReference type="Proteomes" id="UP000249447"/>
    </source>
</evidence>
<dbReference type="Pfam" id="PF14467">
    <property type="entry name" value="DUF4426"/>
    <property type="match status" value="1"/>
</dbReference>
<sequence length="173" mass="18664">MRNHRSRIASAPLRALLATALLGAIVAGCGRESSTPPPPQGLAMEEATVRAGDVTVRASVVPTTRLGEAVARQYGIEREPGRVLVLVGVRKGPESDEVALPAQVRMQASDLRGVAERQVLREVRDETGPQPALIDYVGTVKVTPPDTLRFDIQVELDGQAPIRLLFNRDVFPD</sequence>
<dbReference type="Gene3D" id="2.60.40.3340">
    <property type="entry name" value="Domain of unknown function DUF4426"/>
    <property type="match status" value="1"/>
</dbReference>
<feature type="chain" id="PRO_5016124745" description="DUF4426 domain-containing protein" evidence="1">
    <location>
        <begin position="25"/>
        <end position="173"/>
    </location>
</feature>
<evidence type="ECO:0000256" key="1">
    <source>
        <dbReference type="SAM" id="SignalP"/>
    </source>
</evidence>
<dbReference type="EMBL" id="CP029843">
    <property type="protein sequence ID" value="AWV06532.1"/>
    <property type="molecule type" value="Genomic_DNA"/>
</dbReference>
<gene>
    <name evidence="3" type="ORF">C9I47_0811</name>
</gene>
<dbReference type="OrthoDB" id="5976095at2"/>
<evidence type="ECO:0000259" key="2">
    <source>
        <dbReference type="Pfam" id="PF14467"/>
    </source>
</evidence>
<dbReference type="AlphaFoldDB" id="A0A2U9T4M4"/>
<dbReference type="RefSeq" id="WP_111265696.1">
    <property type="nucleotide sequence ID" value="NZ_CP029843.1"/>
</dbReference>
<accession>A0A2U9T4M4</accession>
<keyword evidence="4" id="KW-1185">Reference proteome</keyword>
<reference evidence="3 4" key="1">
    <citation type="submission" date="2018-05" db="EMBL/GenBank/DDBJ databases">
        <title>The complete genome of Lysobacter maris HZ9B, a marine bacterium antagonistic against terrestrial plant pathogens.</title>
        <authorList>
            <person name="Zhang X.-Q."/>
        </authorList>
    </citation>
    <scope>NUCLEOTIDE SEQUENCE [LARGE SCALE GENOMIC DNA]</scope>
    <source>
        <strain evidence="3 4">HZ9B</strain>
    </source>
</reference>